<comment type="caution">
    <text evidence="4">The sequence shown here is derived from an EMBL/GenBank/DDBJ whole genome shotgun (WGS) entry which is preliminary data.</text>
</comment>
<dbReference type="Pfam" id="PF00487">
    <property type="entry name" value="FA_desaturase"/>
    <property type="match status" value="1"/>
</dbReference>
<accession>A0A4Q2L379</accession>
<protein>
    <submittedName>
        <fullName evidence="4">Acyl-CoA desaturase</fullName>
    </submittedName>
</protein>
<keyword evidence="2" id="KW-0812">Transmembrane</keyword>
<feature type="transmembrane region" description="Helical" evidence="2">
    <location>
        <begin position="169"/>
        <end position="192"/>
    </location>
</feature>
<dbReference type="GO" id="GO:0016020">
    <property type="term" value="C:membrane"/>
    <property type="evidence" value="ECO:0007669"/>
    <property type="project" value="TreeGrafter"/>
</dbReference>
<dbReference type="CDD" id="cd03506">
    <property type="entry name" value="Delta6-FADS-like"/>
    <property type="match status" value="1"/>
</dbReference>
<dbReference type="GO" id="GO:0016717">
    <property type="term" value="F:oxidoreductase activity, acting on paired donors, with oxidation of a pair of donors resulting in the reduction of molecular oxygen to two molecules of water"/>
    <property type="evidence" value="ECO:0007669"/>
    <property type="project" value="TreeGrafter"/>
</dbReference>
<dbReference type="PIRSF" id="PIRSF015921">
    <property type="entry name" value="FA_sphinglp_des"/>
    <property type="match status" value="1"/>
</dbReference>
<evidence type="ECO:0000256" key="1">
    <source>
        <dbReference type="SAM" id="MobiDB-lite"/>
    </source>
</evidence>
<evidence type="ECO:0000256" key="2">
    <source>
        <dbReference type="SAM" id="Phobius"/>
    </source>
</evidence>
<proteinExistence type="predicted"/>
<dbReference type="PANTHER" id="PTHR19353:SF19">
    <property type="entry name" value="DELTA(5) FATTY ACID DESATURASE C-RELATED"/>
    <property type="match status" value="1"/>
</dbReference>
<name>A0A4Q2L379_9MICO</name>
<dbReference type="PANTHER" id="PTHR19353">
    <property type="entry name" value="FATTY ACID DESATURASE 2"/>
    <property type="match status" value="1"/>
</dbReference>
<feature type="transmembrane region" description="Helical" evidence="2">
    <location>
        <begin position="213"/>
        <end position="231"/>
    </location>
</feature>
<dbReference type="InterPro" id="IPR012171">
    <property type="entry name" value="Fatty_acid_desaturase"/>
</dbReference>
<dbReference type="EMBL" id="SDPN01000004">
    <property type="protein sequence ID" value="RXZ72594.1"/>
    <property type="molecule type" value="Genomic_DNA"/>
</dbReference>
<gene>
    <name evidence="4" type="ORF">ESP51_03815</name>
</gene>
<feature type="transmembrane region" description="Helical" evidence="2">
    <location>
        <begin position="237"/>
        <end position="256"/>
    </location>
</feature>
<sequence length="370" mass="42182">MTPEIANVRHTRVRQTRSAPDGSKVSPTSDFTELARRIKDAGLMRRRYGYYWTKLIGVPLAVTGALALFVWIGDSWWQMLTAVGFAVLFTQIAFLGHDAAHRQIFRSGRWNDWASLIIGDLFVGMSYGWWQNKHTRHHANPNQIDTDPDIDLPVVAFTPEQAARPRPALLRWLIAHQGAFFFPILLLEGLSLHASSVHRVFAREHVARRPVEIAFLAIRIIGYLTIVFLVLSPDKAAVFLAIQIGLFGFYMGMSFAPNHKGMPLVPKGTKLDFLRRQVLMSRNVRGNRVMDFAMGGLNYQVEHHLFPSMPRPHLRRAAPIIQEYCRDHDVPYTQVTLLESYAIVFRYINRVGLGERDPFECPLLAQRSSI</sequence>
<feature type="transmembrane region" description="Helical" evidence="2">
    <location>
        <begin position="51"/>
        <end position="73"/>
    </location>
</feature>
<evidence type="ECO:0000259" key="3">
    <source>
        <dbReference type="Pfam" id="PF00487"/>
    </source>
</evidence>
<keyword evidence="2" id="KW-0472">Membrane</keyword>
<feature type="domain" description="Fatty acid desaturase" evidence="3">
    <location>
        <begin position="75"/>
        <end position="335"/>
    </location>
</feature>
<dbReference type="AlphaFoldDB" id="A0A4Q2L379"/>
<organism evidence="4 5">
    <name type="scientific">Agromyces albus</name>
    <dbReference type="NCBI Taxonomy" id="205332"/>
    <lineage>
        <taxon>Bacteria</taxon>
        <taxon>Bacillati</taxon>
        <taxon>Actinomycetota</taxon>
        <taxon>Actinomycetes</taxon>
        <taxon>Micrococcales</taxon>
        <taxon>Microbacteriaceae</taxon>
        <taxon>Agromyces</taxon>
    </lineage>
</organism>
<dbReference type="Proteomes" id="UP000293865">
    <property type="component" value="Unassembled WGS sequence"/>
</dbReference>
<evidence type="ECO:0000313" key="4">
    <source>
        <dbReference type="EMBL" id="RXZ72594.1"/>
    </source>
</evidence>
<dbReference type="GO" id="GO:0008610">
    <property type="term" value="P:lipid biosynthetic process"/>
    <property type="evidence" value="ECO:0007669"/>
    <property type="project" value="UniProtKB-ARBA"/>
</dbReference>
<feature type="transmembrane region" description="Helical" evidence="2">
    <location>
        <begin position="79"/>
        <end position="100"/>
    </location>
</feature>
<reference evidence="4 5" key="1">
    <citation type="submission" date="2019-01" db="EMBL/GenBank/DDBJ databases">
        <title>Agromyces.</title>
        <authorList>
            <person name="Li J."/>
        </authorList>
    </citation>
    <scope>NUCLEOTIDE SEQUENCE [LARGE SCALE GENOMIC DNA]</scope>
    <source>
        <strain evidence="4 5">DSM 15934</strain>
    </source>
</reference>
<keyword evidence="5" id="KW-1185">Reference proteome</keyword>
<feature type="region of interest" description="Disordered" evidence="1">
    <location>
        <begin position="1"/>
        <end position="28"/>
    </location>
</feature>
<dbReference type="InterPro" id="IPR005804">
    <property type="entry name" value="FA_desaturase_dom"/>
</dbReference>
<dbReference type="RefSeq" id="WP_129519558.1">
    <property type="nucleotide sequence ID" value="NZ_SDPN01000004.1"/>
</dbReference>
<dbReference type="OrthoDB" id="104711at2"/>
<evidence type="ECO:0000313" key="5">
    <source>
        <dbReference type="Proteomes" id="UP000293865"/>
    </source>
</evidence>
<keyword evidence="2" id="KW-1133">Transmembrane helix</keyword>